<proteinExistence type="predicted"/>
<protein>
    <submittedName>
        <fullName evidence="2">Uncharacterized protein</fullName>
    </submittedName>
</protein>
<evidence type="ECO:0000256" key="1">
    <source>
        <dbReference type="SAM" id="MobiDB-lite"/>
    </source>
</evidence>
<dbReference type="EMBL" id="BAABGA010000018">
    <property type="protein sequence ID" value="GAA4449250.1"/>
    <property type="molecule type" value="Genomic_DNA"/>
</dbReference>
<feature type="region of interest" description="Disordered" evidence="1">
    <location>
        <begin position="29"/>
        <end position="62"/>
    </location>
</feature>
<organism evidence="2 3">
    <name type="scientific">Novipirellula rosea</name>
    <dbReference type="NCBI Taxonomy" id="1031540"/>
    <lineage>
        <taxon>Bacteria</taxon>
        <taxon>Pseudomonadati</taxon>
        <taxon>Planctomycetota</taxon>
        <taxon>Planctomycetia</taxon>
        <taxon>Pirellulales</taxon>
        <taxon>Pirellulaceae</taxon>
        <taxon>Novipirellula</taxon>
    </lineage>
</organism>
<accession>A0ABP8MGW6</accession>
<dbReference type="Proteomes" id="UP001500840">
    <property type="component" value="Unassembled WGS sequence"/>
</dbReference>
<comment type="caution">
    <text evidence="2">The sequence shown here is derived from an EMBL/GenBank/DDBJ whole genome shotgun (WGS) entry which is preliminary data.</text>
</comment>
<evidence type="ECO:0000313" key="2">
    <source>
        <dbReference type="EMBL" id="GAA4449250.1"/>
    </source>
</evidence>
<evidence type="ECO:0000313" key="3">
    <source>
        <dbReference type="Proteomes" id="UP001500840"/>
    </source>
</evidence>
<gene>
    <name evidence="2" type="ORF">GCM10023156_13480</name>
</gene>
<feature type="compositionally biased region" description="Basic and acidic residues" evidence="1">
    <location>
        <begin position="29"/>
        <end position="39"/>
    </location>
</feature>
<reference evidence="3" key="1">
    <citation type="journal article" date="2019" name="Int. J. Syst. Evol. Microbiol.">
        <title>The Global Catalogue of Microorganisms (GCM) 10K type strain sequencing project: providing services to taxonomists for standard genome sequencing and annotation.</title>
        <authorList>
            <consortium name="The Broad Institute Genomics Platform"/>
            <consortium name="The Broad Institute Genome Sequencing Center for Infectious Disease"/>
            <person name="Wu L."/>
            <person name="Ma J."/>
        </authorList>
    </citation>
    <scope>NUCLEOTIDE SEQUENCE [LARGE SCALE GENOMIC DNA]</scope>
    <source>
        <strain evidence="3">JCM 17759</strain>
    </source>
</reference>
<sequence length="162" mass="18217">MPYLMVNLDDTNDCRKAIKQLRSAINAPDCDRDANDSVGRRGRKGNRLAADADSPSKPQGEDVAALPLPMKLRRIKQRHIWKHLVRIANAAEDAQSLPELDLLLDLPKNKMRSLKAIMAKLENRFDLKFLRVVPDAGVDASGNPRYAMLPNVRRQILKIEAT</sequence>
<name>A0ABP8MGW6_9BACT</name>
<keyword evidence="3" id="KW-1185">Reference proteome</keyword>
<dbReference type="RefSeq" id="WP_345320583.1">
    <property type="nucleotide sequence ID" value="NZ_BAABGA010000018.1"/>
</dbReference>